<sequence>MPMATIRINHVSVNATDLQASIDFYVGLLGARPIPTLDFGFPVQWLEVGDCQLHLFEKPIQPTSHHHCAITVDDLEPVYAFAEARDAFDHGAFGHHLFRLPGDVAQLYVRDPGGNLLEIDAPGADALPGRIREQARIFEEVHPQSPETLRARLPVTA</sequence>
<dbReference type="InterPro" id="IPR037523">
    <property type="entry name" value="VOC_core"/>
</dbReference>
<dbReference type="InterPro" id="IPR029068">
    <property type="entry name" value="Glyas_Bleomycin-R_OHBP_Dase"/>
</dbReference>
<dbReference type="InterPro" id="IPR004360">
    <property type="entry name" value="Glyas_Fos-R_dOase_dom"/>
</dbReference>
<evidence type="ECO:0000259" key="1">
    <source>
        <dbReference type="PROSITE" id="PS51819"/>
    </source>
</evidence>
<dbReference type="InterPro" id="IPR050383">
    <property type="entry name" value="GlyoxalaseI/FosfomycinResist"/>
</dbReference>
<name>A0A6J4RYY7_9ACTN</name>
<gene>
    <name evidence="2" type="ORF">AVDCRST_MAG13-1042</name>
</gene>
<feature type="domain" description="VOC" evidence="1">
    <location>
        <begin position="7"/>
        <end position="122"/>
    </location>
</feature>
<dbReference type="Gene3D" id="3.10.180.10">
    <property type="entry name" value="2,3-Dihydroxybiphenyl 1,2-Dioxygenase, domain 1"/>
    <property type="match status" value="1"/>
</dbReference>
<organism evidence="2">
    <name type="scientific">uncultured Solirubrobacteraceae bacterium</name>
    <dbReference type="NCBI Taxonomy" id="1162706"/>
    <lineage>
        <taxon>Bacteria</taxon>
        <taxon>Bacillati</taxon>
        <taxon>Actinomycetota</taxon>
        <taxon>Thermoleophilia</taxon>
        <taxon>Solirubrobacterales</taxon>
        <taxon>Solirubrobacteraceae</taxon>
        <taxon>environmental samples</taxon>
    </lineage>
</organism>
<dbReference type="EMBL" id="CADCVO010000157">
    <property type="protein sequence ID" value="CAA9478838.1"/>
    <property type="molecule type" value="Genomic_DNA"/>
</dbReference>
<proteinExistence type="predicted"/>
<reference evidence="2" key="1">
    <citation type="submission" date="2020-02" db="EMBL/GenBank/DDBJ databases">
        <authorList>
            <person name="Meier V. D."/>
        </authorList>
    </citation>
    <scope>NUCLEOTIDE SEQUENCE</scope>
    <source>
        <strain evidence="2">AVDCRST_MAG13</strain>
    </source>
</reference>
<dbReference type="PROSITE" id="PS51819">
    <property type="entry name" value="VOC"/>
    <property type="match status" value="1"/>
</dbReference>
<dbReference type="SUPFAM" id="SSF54593">
    <property type="entry name" value="Glyoxalase/Bleomycin resistance protein/Dihydroxybiphenyl dioxygenase"/>
    <property type="match status" value="1"/>
</dbReference>
<evidence type="ECO:0000313" key="2">
    <source>
        <dbReference type="EMBL" id="CAA9478838.1"/>
    </source>
</evidence>
<dbReference type="AlphaFoldDB" id="A0A6J4RYY7"/>
<dbReference type="CDD" id="cd06587">
    <property type="entry name" value="VOC"/>
    <property type="match status" value="1"/>
</dbReference>
<dbReference type="Pfam" id="PF00903">
    <property type="entry name" value="Glyoxalase"/>
    <property type="match status" value="1"/>
</dbReference>
<dbReference type="PANTHER" id="PTHR21366">
    <property type="entry name" value="GLYOXALASE FAMILY PROTEIN"/>
    <property type="match status" value="1"/>
</dbReference>
<protein>
    <recommendedName>
        <fullName evidence="1">VOC domain-containing protein</fullName>
    </recommendedName>
</protein>
<accession>A0A6J4RYY7</accession>